<name>A0A267F5U5_9PLAT</name>
<dbReference type="SUPFAM" id="SSF88723">
    <property type="entry name" value="PIN domain-like"/>
    <property type="match status" value="1"/>
</dbReference>
<feature type="region of interest" description="Disordered" evidence="10">
    <location>
        <begin position="488"/>
        <end position="522"/>
    </location>
</feature>
<dbReference type="FunFam" id="1.10.150.20:FF:000030">
    <property type="entry name" value="Flap endonuclease GEN-like 1"/>
    <property type="match status" value="1"/>
</dbReference>
<evidence type="ECO:0000256" key="9">
    <source>
        <dbReference type="ARBA" id="ARBA00038112"/>
    </source>
</evidence>
<evidence type="ECO:0000256" key="6">
    <source>
        <dbReference type="ARBA" id="ARBA00022801"/>
    </source>
</evidence>
<dbReference type="AlphaFoldDB" id="A0A267F5U5"/>
<feature type="region of interest" description="Disordered" evidence="10">
    <location>
        <begin position="1"/>
        <end position="21"/>
    </location>
</feature>
<dbReference type="Proteomes" id="UP000215902">
    <property type="component" value="Unassembled WGS sequence"/>
</dbReference>
<keyword evidence="8" id="KW-0234">DNA repair</keyword>
<evidence type="ECO:0000256" key="5">
    <source>
        <dbReference type="ARBA" id="ARBA00022763"/>
    </source>
</evidence>
<evidence type="ECO:0000313" key="12">
    <source>
        <dbReference type="EMBL" id="PAA68537.1"/>
    </source>
</evidence>
<dbReference type="SUPFAM" id="SSF47807">
    <property type="entry name" value="5' to 3' exonuclease, C-terminal subdomain"/>
    <property type="match status" value="1"/>
</dbReference>
<dbReference type="OrthoDB" id="2959108at2759"/>
<feature type="compositionally biased region" description="Low complexity" evidence="10">
    <location>
        <begin position="545"/>
        <end position="567"/>
    </location>
</feature>
<keyword evidence="13" id="KW-1185">Reference proteome</keyword>
<dbReference type="InterPro" id="IPR029060">
    <property type="entry name" value="PIN-like_dom_sf"/>
</dbReference>
<keyword evidence="6" id="KW-0378">Hydrolase</keyword>
<proteinExistence type="inferred from homology"/>
<dbReference type="PANTHER" id="PTHR11081:SF59">
    <property type="entry name" value="FI23547P1"/>
    <property type="match status" value="1"/>
</dbReference>
<evidence type="ECO:0000256" key="8">
    <source>
        <dbReference type="ARBA" id="ARBA00023204"/>
    </source>
</evidence>
<evidence type="ECO:0000256" key="3">
    <source>
        <dbReference type="ARBA" id="ARBA00022723"/>
    </source>
</evidence>
<feature type="compositionally biased region" description="Basic and acidic residues" evidence="10">
    <location>
        <begin position="330"/>
        <end position="340"/>
    </location>
</feature>
<dbReference type="InterPro" id="IPR006086">
    <property type="entry name" value="XPG-I_dom"/>
</dbReference>
<comment type="similarity">
    <text evidence="9">Belongs to the XPG/RAD2 endonuclease family. GEN subfamily.</text>
</comment>
<dbReference type="PRINTS" id="PR00853">
    <property type="entry name" value="XPGRADSUPER"/>
</dbReference>
<dbReference type="GO" id="GO:0000400">
    <property type="term" value="F:four-way junction DNA binding"/>
    <property type="evidence" value="ECO:0007669"/>
    <property type="project" value="UniProtKB-ARBA"/>
</dbReference>
<dbReference type="InterPro" id="IPR006084">
    <property type="entry name" value="XPG/Rad2"/>
</dbReference>
<feature type="region of interest" description="Disordered" evidence="10">
    <location>
        <begin position="545"/>
        <end position="585"/>
    </location>
</feature>
<evidence type="ECO:0000256" key="4">
    <source>
        <dbReference type="ARBA" id="ARBA00022759"/>
    </source>
</evidence>
<keyword evidence="4" id="KW-0255">Endonuclease</keyword>
<dbReference type="GO" id="GO:0046872">
    <property type="term" value="F:metal ion binding"/>
    <property type="evidence" value="ECO:0007669"/>
    <property type="project" value="UniProtKB-KW"/>
</dbReference>
<keyword evidence="2" id="KW-0540">Nuclease</keyword>
<keyword evidence="3" id="KW-0479">Metal-binding</keyword>
<keyword evidence="7" id="KW-0460">Magnesium</keyword>
<organism evidence="12 13">
    <name type="scientific">Macrostomum lignano</name>
    <dbReference type="NCBI Taxonomy" id="282301"/>
    <lineage>
        <taxon>Eukaryota</taxon>
        <taxon>Metazoa</taxon>
        <taxon>Spiralia</taxon>
        <taxon>Lophotrochozoa</taxon>
        <taxon>Platyhelminthes</taxon>
        <taxon>Rhabditophora</taxon>
        <taxon>Macrostomorpha</taxon>
        <taxon>Macrostomida</taxon>
        <taxon>Macrostomidae</taxon>
        <taxon>Macrostomum</taxon>
    </lineage>
</organism>
<dbReference type="Gene3D" id="3.40.50.1010">
    <property type="entry name" value="5'-nuclease"/>
    <property type="match status" value="1"/>
</dbReference>
<feature type="domain" description="XPG-I" evidence="11">
    <location>
        <begin position="45"/>
        <end position="116"/>
    </location>
</feature>
<evidence type="ECO:0000259" key="11">
    <source>
        <dbReference type="SMART" id="SM00484"/>
    </source>
</evidence>
<reference evidence="12 13" key="1">
    <citation type="submission" date="2017-06" db="EMBL/GenBank/DDBJ databases">
        <title>A platform for efficient transgenesis in Macrostomum lignano, a flatworm model organism for stem cell research.</title>
        <authorList>
            <person name="Berezikov E."/>
        </authorList>
    </citation>
    <scope>NUCLEOTIDE SEQUENCE [LARGE SCALE GENOMIC DNA]</scope>
    <source>
        <strain evidence="12">DV1</strain>
        <tissue evidence="12">Whole organism</tissue>
    </source>
</reference>
<dbReference type="GO" id="GO:0017108">
    <property type="term" value="F:5'-flap endonuclease activity"/>
    <property type="evidence" value="ECO:0007669"/>
    <property type="project" value="UniProtKB-ARBA"/>
</dbReference>
<comment type="cofactor">
    <cofactor evidence="1">
        <name>Mg(2+)</name>
        <dbReference type="ChEBI" id="CHEBI:18420"/>
    </cofactor>
</comment>
<dbReference type="InterPro" id="IPR036279">
    <property type="entry name" value="5-3_exonuclease_C_sf"/>
</dbReference>
<evidence type="ECO:0000313" key="13">
    <source>
        <dbReference type="Proteomes" id="UP000215902"/>
    </source>
</evidence>
<keyword evidence="5" id="KW-0227">DNA damage</keyword>
<feature type="region of interest" description="Disordered" evidence="10">
    <location>
        <begin position="330"/>
        <end position="359"/>
    </location>
</feature>
<dbReference type="Gene3D" id="1.10.150.20">
    <property type="entry name" value="5' to 3' exonuclease, C-terminal subdomain"/>
    <property type="match status" value="1"/>
</dbReference>
<sequence length="620" mass="66807">MTARSQQMAGKGAKPVAERPVDPERIRKRARFRRLLRGDCCRLLDLLGVPHVESPGEAESLAALLNNRGVVDAVITNDGDAFLYGAKRVLRNFSMDSRDAHVDWFESCRLATQLGLGRDRLVALALLLGCDYAPGGTPGVGPALALKFFRCLPPGADATAKLLEAGGGGVDADGCGVLRRFIAASATSAAAPAIVSEFLEANRSWPLLTEDRVVWRRPRPLELVRFCLDRLEWAEEYTVAKLLPLLCIWDEQLPEGASAGCSVGPRPRRILAERIRAGVPCYEVEFHKLEFDIWTESEFYTLCVPRHPFGQLYRDMLAGFEQLRLQEKEDKLKAKQEQQKQKKKKKKPAENRKPAPKPGEAAVKIDKFFVSQPLPPEPPVRPRRRSVLVDSLSDLFADISLSTSAVELPVPTESDSDNSRRPFGHLFVDFRHDEAALQPPICQFRLESSLLNDSLVSAPASAHASVPASAPASIHVSVLASAHASDPASAHASAPASSHASVPASSHASVPESAHVSAPASSHASVPVSAHVSAPASSHASVPASAHVSAPASSHASTPASAHASAPAVPPIRGRIPPLPQLNDSFDKFETPPRLTARLQLLYNCNQAVGQALEEAFQSQ</sequence>
<dbReference type="Pfam" id="PF00867">
    <property type="entry name" value="XPG_I"/>
    <property type="match status" value="1"/>
</dbReference>
<dbReference type="GO" id="GO:0008821">
    <property type="term" value="F:crossover junction DNA endonuclease activity"/>
    <property type="evidence" value="ECO:0007669"/>
    <property type="project" value="UniProtKB-ARBA"/>
</dbReference>
<evidence type="ECO:0000256" key="10">
    <source>
        <dbReference type="SAM" id="MobiDB-lite"/>
    </source>
</evidence>
<dbReference type="PANTHER" id="PTHR11081">
    <property type="entry name" value="FLAP ENDONUCLEASE FAMILY MEMBER"/>
    <property type="match status" value="1"/>
</dbReference>
<dbReference type="SMART" id="SM00484">
    <property type="entry name" value="XPGI"/>
    <property type="match status" value="1"/>
</dbReference>
<dbReference type="STRING" id="282301.A0A267F5U5"/>
<evidence type="ECO:0000256" key="1">
    <source>
        <dbReference type="ARBA" id="ARBA00001946"/>
    </source>
</evidence>
<dbReference type="SMART" id="SM00279">
    <property type="entry name" value="HhH2"/>
    <property type="match status" value="1"/>
</dbReference>
<dbReference type="EMBL" id="NIVC01001389">
    <property type="protein sequence ID" value="PAA68537.1"/>
    <property type="molecule type" value="Genomic_DNA"/>
</dbReference>
<dbReference type="InterPro" id="IPR008918">
    <property type="entry name" value="HhH2"/>
</dbReference>
<gene>
    <name evidence="12" type="ORF">BOX15_Mlig021877g1</name>
</gene>
<evidence type="ECO:0000256" key="2">
    <source>
        <dbReference type="ARBA" id="ARBA00022722"/>
    </source>
</evidence>
<comment type="caution">
    <text evidence="12">The sequence shown here is derived from an EMBL/GenBank/DDBJ whole genome shotgun (WGS) entry which is preliminary data.</text>
</comment>
<dbReference type="GO" id="GO:0006281">
    <property type="term" value="P:DNA repair"/>
    <property type="evidence" value="ECO:0007669"/>
    <property type="project" value="UniProtKB-KW"/>
</dbReference>
<accession>A0A267F5U5</accession>
<evidence type="ECO:0000256" key="7">
    <source>
        <dbReference type="ARBA" id="ARBA00022842"/>
    </source>
</evidence>
<protein>
    <recommendedName>
        <fullName evidence="11">XPG-I domain-containing protein</fullName>
    </recommendedName>
</protein>